<gene>
    <name evidence="11" type="ordered locus">Bind_0552</name>
</gene>
<evidence type="ECO:0000259" key="10">
    <source>
        <dbReference type="PROSITE" id="PS50928"/>
    </source>
</evidence>
<evidence type="ECO:0000256" key="8">
    <source>
        <dbReference type="ARBA" id="ARBA00056719"/>
    </source>
</evidence>
<dbReference type="PANTHER" id="PTHR30151:SF38">
    <property type="entry name" value="ALIPHATIC SULFONATES TRANSPORT PERMEASE PROTEIN SSUC-RELATED"/>
    <property type="match status" value="1"/>
</dbReference>
<sequence>MTDLQIAHPVGRQSVRTRTKETVPFRSVVNGIGRRLNGKILLGLLLPGALLALWAILARLGTLPEQILPAPSLVIETFQDYWASGELWQHCSYSLWRIAAGFSVGASLGLILGIAMGLSPVVEDIVSPFFLAFAQVPAIGWVPLLMLVAGIGETLKILVIAKAALVPVAVNTQRGLHNVPKSYLEVGRVLTFDLKPMLRHIILPAAVPDIFSGIRYGLTNAWLALVAVELIASAEGLGYLTVWGRQLFQLDVVIMAMIVIGTIGFLLDRGLQLIESHLLSWRTLSR</sequence>
<reference evidence="11 12" key="2">
    <citation type="journal article" date="2010" name="J. Bacteriol.">
        <title>Complete genome sequence of Beijerinckia indica subsp. indica.</title>
        <authorList>
            <person name="Tamas I."/>
            <person name="Dedysh S.N."/>
            <person name="Liesack W."/>
            <person name="Stott M.B."/>
            <person name="Alam M."/>
            <person name="Murrell J.C."/>
            <person name="Dunfield P.F."/>
        </authorList>
    </citation>
    <scope>NUCLEOTIDE SEQUENCE [LARGE SCALE GENOMIC DNA]</scope>
    <source>
        <strain evidence="12">ATCC 9039 / DSM 1715 / NCIMB 8712</strain>
    </source>
</reference>
<dbReference type="RefSeq" id="WP_012383562.1">
    <property type="nucleotide sequence ID" value="NC_010581.1"/>
</dbReference>
<dbReference type="STRING" id="395963.Bind_0552"/>
<evidence type="ECO:0000256" key="3">
    <source>
        <dbReference type="ARBA" id="ARBA00022448"/>
    </source>
</evidence>
<dbReference type="KEGG" id="bid:Bind_0552"/>
<accession>B2IF13</accession>
<keyword evidence="5 9" id="KW-0812">Transmembrane</keyword>
<feature type="transmembrane region" description="Helical" evidence="9">
    <location>
        <begin position="247"/>
        <end position="267"/>
    </location>
</feature>
<dbReference type="HOGENOM" id="CLU_046113_1_2_5"/>
<dbReference type="InterPro" id="IPR000515">
    <property type="entry name" value="MetI-like"/>
</dbReference>
<dbReference type="Proteomes" id="UP000001695">
    <property type="component" value="Chromosome"/>
</dbReference>
<feature type="domain" description="ABC transmembrane type-1" evidence="10">
    <location>
        <begin position="91"/>
        <end position="271"/>
    </location>
</feature>
<dbReference type="SUPFAM" id="SSF161098">
    <property type="entry name" value="MetI-like"/>
    <property type="match status" value="1"/>
</dbReference>
<feature type="transmembrane region" description="Helical" evidence="9">
    <location>
        <begin position="130"/>
        <end position="152"/>
    </location>
</feature>
<evidence type="ECO:0000256" key="7">
    <source>
        <dbReference type="ARBA" id="ARBA00023136"/>
    </source>
</evidence>
<feature type="transmembrane region" description="Helical" evidence="9">
    <location>
        <begin position="40"/>
        <end position="58"/>
    </location>
</feature>
<evidence type="ECO:0000256" key="1">
    <source>
        <dbReference type="ARBA" id="ARBA00004651"/>
    </source>
</evidence>
<evidence type="ECO:0000256" key="2">
    <source>
        <dbReference type="ARBA" id="ARBA00009306"/>
    </source>
</evidence>
<dbReference type="CDD" id="cd06261">
    <property type="entry name" value="TM_PBP2"/>
    <property type="match status" value="1"/>
</dbReference>
<dbReference type="OrthoDB" id="9799271at2"/>
<name>B2IF13_BEII9</name>
<dbReference type="InterPro" id="IPR035906">
    <property type="entry name" value="MetI-like_sf"/>
</dbReference>
<protein>
    <submittedName>
        <fullName evidence="11">Binding-protein-dependent transport systems inner membrane component</fullName>
    </submittedName>
</protein>
<organism evidence="11 12">
    <name type="scientific">Beijerinckia indica subsp. indica (strain ATCC 9039 / DSM 1715 / NCIMB 8712)</name>
    <dbReference type="NCBI Taxonomy" id="395963"/>
    <lineage>
        <taxon>Bacteria</taxon>
        <taxon>Pseudomonadati</taxon>
        <taxon>Pseudomonadota</taxon>
        <taxon>Alphaproteobacteria</taxon>
        <taxon>Hyphomicrobiales</taxon>
        <taxon>Beijerinckiaceae</taxon>
        <taxon>Beijerinckia</taxon>
    </lineage>
</organism>
<evidence type="ECO:0000256" key="4">
    <source>
        <dbReference type="ARBA" id="ARBA00022475"/>
    </source>
</evidence>
<comment type="function">
    <text evidence="8">Probably part of an ABC transporter complex. Probably responsible for the translocation of the substrate across the membrane.</text>
</comment>
<dbReference type="PROSITE" id="PS50928">
    <property type="entry name" value="ABC_TM1"/>
    <property type="match status" value="1"/>
</dbReference>
<evidence type="ECO:0000313" key="11">
    <source>
        <dbReference type="EMBL" id="ACB94204.1"/>
    </source>
</evidence>
<dbReference type="GO" id="GO:0005886">
    <property type="term" value="C:plasma membrane"/>
    <property type="evidence" value="ECO:0007669"/>
    <property type="project" value="UniProtKB-SubCell"/>
</dbReference>
<dbReference type="PANTHER" id="PTHR30151">
    <property type="entry name" value="ALKANE SULFONATE ABC TRANSPORTER-RELATED, MEMBRANE SUBUNIT"/>
    <property type="match status" value="1"/>
</dbReference>
<dbReference type="GO" id="GO:0042918">
    <property type="term" value="P:alkanesulfonate transmembrane transport"/>
    <property type="evidence" value="ECO:0007669"/>
    <property type="project" value="UniProtKB-ARBA"/>
</dbReference>
<dbReference type="AlphaFoldDB" id="B2IF13"/>
<dbReference type="Pfam" id="PF00528">
    <property type="entry name" value="BPD_transp_1"/>
    <property type="match status" value="1"/>
</dbReference>
<keyword evidence="4" id="KW-1003">Cell membrane</keyword>
<comment type="similarity">
    <text evidence="2 9">Belongs to the binding-protein-dependent transport system permease family.</text>
</comment>
<reference evidence="12" key="1">
    <citation type="submission" date="2008-03" db="EMBL/GenBank/DDBJ databases">
        <title>Complete sequence of chromosome of Beijerinckia indica subsp. indica ATCC 9039.</title>
        <authorList>
            <consortium name="US DOE Joint Genome Institute"/>
            <person name="Copeland A."/>
            <person name="Lucas S."/>
            <person name="Lapidus A."/>
            <person name="Glavina del Rio T."/>
            <person name="Dalin E."/>
            <person name="Tice H."/>
            <person name="Bruce D."/>
            <person name="Goodwin L."/>
            <person name="Pitluck S."/>
            <person name="LaButti K."/>
            <person name="Schmutz J."/>
            <person name="Larimer F."/>
            <person name="Land M."/>
            <person name="Hauser L."/>
            <person name="Kyrpides N."/>
            <person name="Mikhailova N."/>
            <person name="Dunfield P.F."/>
            <person name="Dedysh S.N."/>
            <person name="Liesack W."/>
            <person name="Saw J.H."/>
            <person name="Alam M."/>
            <person name="Chen Y."/>
            <person name="Murrell J.C."/>
            <person name="Richardson P."/>
        </authorList>
    </citation>
    <scope>NUCLEOTIDE SEQUENCE [LARGE SCALE GENOMIC DNA]</scope>
    <source>
        <strain evidence="12">ATCC 9039 / DSM 1715 / NCIMB 8712</strain>
    </source>
</reference>
<keyword evidence="7 9" id="KW-0472">Membrane</keyword>
<keyword evidence="6 9" id="KW-1133">Transmembrane helix</keyword>
<evidence type="ECO:0000256" key="9">
    <source>
        <dbReference type="RuleBase" id="RU363032"/>
    </source>
</evidence>
<dbReference type="eggNOG" id="COG0600">
    <property type="taxonomic scope" value="Bacteria"/>
</dbReference>
<proteinExistence type="inferred from homology"/>
<feature type="transmembrane region" description="Helical" evidence="9">
    <location>
        <begin position="221"/>
        <end position="241"/>
    </location>
</feature>
<evidence type="ECO:0000256" key="6">
    <source>
        <dbReference type="ARBA" id="ARBA00022989"/>
    </source>
</evidence>
<keyword evidence="12" id="KW-1185">Reference proteome</keyword>
<evidence type="ECO:0000256" key="5">
    <source>
        <dbReference type="ARBA" id="ARBA00022692"/>
    </source>
</evidence>
<feature type="transmembrane region" description="Helical" evidence="9">
    <location>
        <begin position="95"/>
        <end position="118"/>
    </location>
</feature>
<dbReference type="Gene3D" id="1.10.3720.10">
    <property type="entry name" value="MetI-like"/>
    <property type="match status" value="1"/>
</dbReference>
<evidence type="ECO:0000313" key="12">
    <source>
        <dbReference type="Proteomes" id="UP000001695"/>
    </source>
</evidence>
<dbReference type="EMBL" id="CP001016">
    <property type="protein sequence ID" value="ACB94204.1"/>
    <property type="molecule type" value="Genomic_DNA"/>
</dbReference>
<comment type="subcellular location">
    <subcellularLocation>
        <location evidence="1 9">Cell membrane</location>
        <topology evidence="1 9">Multi-pass membrane protein</topology>
    </subcellularLocation>
</comment>
<keyword evidence="3 9" id="KW-0813">Transport</keyword>
<dbReference type="FunFam" id="1.10.3720.10:FF:000003">
    <property type="entry name" value="Aliphatic sulfonate ABC transporter permease"/>
    <property type="match status" value="1"/>
</dbReference>